<dbReference type="Pfam" id="PF09822">
    <property type="entry name" value="ABC_transp_aux"/>
    <property type="match status" value="1"/>
</dbReference>
<dbReference type="AlphaFoldDB" id="A6GJ69"/>
<gene>
    <name evidence="10" type="ORF">PPSIR1_10175</name>
</gene>
<dbReference type="Pfam" id="PF12679">
    <property type="entry name" value="ABC2_membrane_2"/>
    <property type="match status" value="1"/>
</dbReference>
<dbReference type="EMBL" id="ABCS01000150">
    <property type="protein sequence ID" value="EDM74077.1"/>
    <property type="molecule type" value="Genomic_DNA"/>
</dbReference>
<name>A6GJ69_9BACT</name>
<feature type="transmembrane region" description="Helical" evidence="7">
    <location>
        <begin position="93"/>
        <end position="115"/>
    </location>
</feature>
<comment type="subcellular location">
    <subcellularLocation>
        <location evidence="1">Cell membrane</location>
        <topology evidence="1">Multi-pass membrane protein</topology>
    </subcellularLocation>
</comment>
<keyword evidence="3 7" id="KW-0812">Transmembrane</keyword>
<feature type="domain" description="ABC-type uncharacterised transport system" evidence="8">
    <location>
        <begin position="469"/>
        <end position="681"/>
    </location>
</feature>
<accession>A6GJ69</accession>
<feature type="transmembrane region" description="Helical" evidence="7">
    <location>
        <begin position="264"/>
        <end position="283"/>
    </location>
</feature>
<evidence type="ECO:0000256" key="1">
    <source>
        <dbReference type="ARBA" id="ARBA00004651"/>
    </source>
</evidence>
<dbReference type="SUPFAM" id="SSF52317">
    <property type="entry name" value="Class I glutamine amidotransferase-like"/>
    <property type="match status" value="1"/>
</dbReference>
<dbReference type="InterPro" id="IPR019196">
    <property type="entry name" value="ABC_transp_unknown"/>
</dbReference>
<evidence type="ECO:0000313" key="10">
    <source>
        <dbReference type="EMBL" id="EDM74077.1"/>
    </source>
</evidence>
<reference evidence="10 11" key="1">
    <citation type="submission" date="2007-06" db="EMBL/GenBank/DDBJ databases">
        <authorList>
            <person name="Shimkets L."/>
            <person name="Ferriera S."/>
            <person name="Johnson J."/>
            <person name="Kravitz S."/>
            <person name="Beeson K."/>
            <person name="Sutton G."/>
            <person name="Rogers Y.-H."/>
            <person name="Friedman R."/>
            <person name="Frazier M."/>
            <person name="Venter J.C."/>
        </authorList>
    </citation>
    <scope>NUCLEOTIDE SEQUENCE [LARGE SCALE GENOMIC DNA]</scope>
    <source>
        <strain evidence="10 11">SIR-1</strain>
    </source>
</reference>
<dbReference type="PANTHER" id="PTHR30294:SF29">
    <property type="entry name" value="MULTIDRUG ABC TRANSPORTER PERMEASE YBHS-RELATED"/>
    <property type="match status" value="1"/>
</dbReference>
<dbReference type="InterPro" id="IPR029062">
    <property type="entry name" value="Class_I_gatase-like"/>
</dbReference>
<evidence type="ECO:0000256" key="3">
    <source>
        <dbReference type="ARBA" id="ARBA00022692"/>
    </source>
</evidence>
<evidence type="ECO:0000313" key="11">
    <source>
        <dbReference type="Proteomes" id="UP000005801"/>
    </source>
</evidence>
<dbReference type="GO" id="GO:0005886">
    <property type="term" value="C:plasma membrane"/>
    <property type="evidence" value="ECO:0007669"/>
    <property type="project" value="UniProtKB-SubCell"/>
</dbReference>
<comment type="caution">
    <text evidence="10">The sequence shown here is derived from an EMBL/GenBank/DDBJ whole genome shotgun (WGS) entry which is preliminary data.</text>
</comment>
<feature type="compositionally biased region" description="Basic and acidic residues" evidence="6">
    <location>
        <begin position="1"/>
        <end position="15"/>
    </location>
</feature>
<feature type="transmembrane region" description="Helical" evidence="7">
    <location>
        <begin position="147"/>
        <end position="167"/>
    </location>
</feature>
<proteinExistence type="predicted"/>
<dbReference type="InterPro" id="IPR051449">
    <property type="entry name" value="ABC-2_transporter_component"/>
</dbReference>
<feature type="domain" description="DUF7088" evidence="9">
    <location>
        <begin position="322"/>
        <end position="405"/>
    </location>
</feature>
<dbReference type="RefSeq" id="WP_006976755.1">
    <property type="nucleotide sequence ID" value="NZ_ABCS01000150.1"/>
</dbReference>
<feature type="transmembrane region" description="Helical" evidence="7">
    <location>
        <begin position="51"/>
        <end position="73"/>
    </location>
</feature>
<dbReference type="eggNOG" id="COG1277">
    <property type="taxonomic scope" value="Bacteria"/>
</dbReference>
<dbReference type="GO" id="GO:0140359">
    <property type="term" value="F:ABC-type transporter activity"/>
    <property type="evidence" value="ECO:0007669"/>
    <property type="project" value="InterPro"/>
</dbReference>
<feature type="transmembrane region" description="Helical" evidence="7">
    <location>
        <begin position="752"/>
        <end position="771"/>
    </location>
</feature>
<dbReference type="PANTHER" id="PTHR30294">
    <property type="entry name" value="MEMBRANE COMPONENT OF ABC TRANSPORTER YHHJ-RELATED"/>
    <property type="match status" value="1"/>
</dbReference>
<dbReference type="Gene3D" id="3.40.50.880">
    <property type="match status" value="1"/>
</dbReference>
<evidence type="ECO:0000259" key="9">
    <source>
        <dbReference type="Pfam" id="PF23357"/>
    </source>
</evidence>
<evidence type="ECO:0000256" key="4">
    <source>
        <dbReference type="ARBA" id="ARBA00022989"/>
    </source>
</evidence>
<dbReference type="InterPro" id="IPR055396">
    <property type="entry name" value="DUF7088"/>
</dbReference>
<protein>
    <submittedName>
        <fullName evidence="10">Uncharacterized protein</fullName>
    </submittedName>
</protein>
<dbReference type="STRING" id="391625.PPSIR1_10175"/>
<evidence type="ECO:0000256" key="5">
    <source>
        <dbReference type="ARBA" id="ARBA00023136"/>
    </source>
</evidence>
<feature type="transmembrane region" description="Helical" evidence="7">
    <location>
        <begin position="212"/>
        <end position="231"/>
    </location>
</feature>
<dbReference type="Pfam" id="PF23357">
    <property type="entry name" value="DUF7088"/>
    <property type="match status" value="1"/>
</dbReference>
<evidence type="ECO:0000256" key="6">
    <source>
        <dbReference type="SAM" id="MobiDB-lite"/>
    </source>
</evidence>
<feature type="region of interest" description="Disordered" evidence="6">
    <location>
        <begin position="1"/>
        <end position="21"/>
    </location>
</feature>
<evidence type="ECO:0000256" key="7">
    <source>
        <dbReference type="SAM" id="Phobius"/>
    </source>
</evidence>
<organism evidence="10 11">
    <name type="scientific">Plesiocystis pacifica SIR-1</name>
    <dbReference type="NCBI Taxonomy" id="391625"/>
    <lineage>
        <taxon>Bacteria</taxon>
        <taxon>Pseudomonadati</taxon>
        <taxon>Myxococcota</taxon>
        <taxon>Polyangia</taxon>
        <taxon>Nannocystales</taxon>
        <taxon>Nannocystaceae</taxon>
        <taxon>Plesiocystis</taxon>
    </lineage>
</organism>
<sequence>MSEKPEPEPKPKAESAPESTPAPAKVGLLALVARALRHWLTGTLSLARRELLSLFVTPLAYLVGTLFLLNQGWNFSVLLKVLNDPLAARGPVMQFYFGGSIFIFWLPVIFICSAISMRLIAEERRSGTLEALLTAPLSPSQVVIGKYLGALVFYVALWLPTGAFYLLLRGASGPVMAPDVGPIASGYLGTFLCGASFLAIGLLFSAFSRSQLAAAIGTFVTCTIVLLAGLLTDQVEVWLAKILGWMSLLSMMQELAQGIVDGHWLWLHGGVVVASLAIAVVAVNPRRDWQSVAQAALLVVAAGHLAVLGGRHAERGDWTRGQVYTLSERAQSVLEQLAEPIDVTVLAPTTIGNGRPNPIRGELREVLMRMAAVAPNLRVNLVDPDVDRQEAERLIDDFGLSARDLPDGVVLIRAGQGSKLRRAHLLPSDLVTYATGPEVQANGPRVKSFRGEEALLAKFLEVSEPVKLTVCYTRGHGEPAFDDLEPFNGYAHLRDLLREANLDTKAADLDDERGLDDCDLLLVAGPSGALPATHVAAIERFAERGGDLLLMTGAVFARGKPALAPHGLEPLTASYGIYLGDRVVVDTTPVPGASDMTAFTLNTGWADHPAVRSLVHQPLALFHVRELRVDSGAGAGAQVLLSTTERGWAEAGIEALQVGGMVGYDEEVDRRGPVPVIAAAERGASRLVVVGSDEIALNAWLREDVAYSRGRDLILNLIGWLTQREVLLGIRPRDREHVKLVLHPEQLRRMTLVCLLGLPGFAIAVGLLVLWRRRT</sequence>
<dbReference type="eggNOG" id="COG3225">
    <property type="taxonomic scope" value="Bacteria"/>
</dbReference>
<dbReference type="Proteomes" id="UP000005801">
    <property type="component" value="Unassembled WGS sequence"/>
</dbReference>
<keyword evidence="2" id="KW-1003">Cell membrane</keyword>
<feature type="transmembrane region" description="Helical" evidence="7">
    <location>
        <begin position="187"/>
        <end position="205"/>
    </location>
</feature>
<feature type="transmembrane region" description="Helical" evidence="7">
    <location>
        <begin position="289"/>
        <end position="310"/>
    </location>
</feature>
<keyword evidence="5 7" id="KW-0472">Membrane</keyword>
<keyword evidence="11" id="KW-1185">Reference proteome</keyword>
<keyword evidence="4 7" id="KW-1133">Transmembrane helix</keyword>
<evidence type="ECO:0000256" key="2">
    <source>
        <dbReference type="ARBA" id="ARBA00022475"/>
    </source>
</evidence>
<evidence type="ECO:0000259" key="8">
    <source>
        <dbReference type="Pfam" id="PF09822"/>
    </source>
</evidence>